<dbReference type="InterPro" id="IPR036259">
    <property type="entry name" value="MFS_trans_sf"/>
</dbReference>
<evidence type="ECO:0000256" key="6">
    <source>
        <dbReference type="ARBA" id="ARBA00023136"/>
    </source>
</evidence>
<dbReference type="Gene3D" id="1.20.1250.20">
    <property type="entry name" value="MFS general substrate transporter like domains"/>
    <property type="match status" value="2"/>
</dbReference>
<dbReference type="KEGG" id="dao:Desac_1314"/>
<dbReference type="PANTHER" id="PTHR23517">
    <property type="entry name" value="RESISTANCE PROTEIN MDTM, PUTATIVE-RELATED-RELATED"/>
    <property type="match status" value="1"/>
</dbReference>
<dbReference type="GO" id="GO:0005886">
    <property type="term" value="C:plasma membrane"/>
    <property type="evidence" value="ECO:0007669"/>
    <property type="project" value="UniProtKB-SubCell"/>
</dbReference>
<keyword evidence="9" id="KW-1185">Reference proteome</keyword>
<evidence type="ECO:0000256" key="3">
    <source>
        <dbReference type="ARBA" id="ARBA00022475"/>
    </source>
</evidence>
<feature type="transmembrane region" description="Helical" evidence="7">
    <location>
        <begin position="244"/>
        <end position="262"/>
    </location>
</feature>
<dbReference type="OrthoDB" id="7375466at2"/>
<keyword evidence="6 7" id="KW-0472">Membrane</keyword>
<keyword evidence="5 7" id="KW-1133">Transmembrane helix</keyword>
<feature type="transmembrane region" description="Helical" evidence="7">
    <location>
        <begin position="362"/>
        <end position="382"/>
    </location>
</feature>
<reference evidence="8 9" key="1">
    <citation type="journal article" date="2011" name="Stand. Genomic Sci.">
        <title>Complete genome sequence of the acetate-degrading sulfate reducer Desulfobacca acetoxidans type strain (ASRB2).</title>
        <authorList>
            <person name="Goker M."/>
            <person name="Teshima H."/>
            <person name="Lapidus A."/>
            <person name="Nolan M."/>
            <person name="Lucas S."/>
            <person name="Hammon N."/>
            <person name="Deshpande S."/>
            <person name="Cheng J.F."/>
            <person name="Tapia R."/>
            <person name="Han C."/>
            <person name="Goodwin L."/>
            <person name="Pitluck S."/>
            <person name="Huntemann M."/>
            <person name="Liolios K."/>
            <person name="Ivanova N."/>
            <person name="Pagani I."/>
            <person name="Mavromatis K."/>
            <person name="Ovchinikova G."/>
            <person name="Pati A."/>
            <person name="Chen A."/>
            <person name="Palaniappan K."/>
            <person name="Land M."/>
            <person name="Hauser L."/>
            <person name="Brambilla E.M."/>
            <person name="Rohde M."/>
            <person name="Spring S."/>
            <person name="Detter J.C."/>
            <person name="Woyke T."/>
            <person name="Bristow J."/>
            <person name="Eisen J.A."/>
            <person name="Markowitz V."/>
            <person name="Hugenholtz P."/>
            <person name="Kyrpides N.C."/>
            <person name="Klenk H.P."/>
        </authorList>
    </citation>
    <scope>NUCLEOTIDE SEQUENCE [LARGE SCALE GENOMIC DNA]</scope>
    <source>
        <strain evidence="9">ATCC 700848 / DSM 11109 / ASRB2</strain>
    </source>
</reference>
<evidence type="ECO:0000256" key="5">
    <source>
        <dbReference type="ARBA" id="ARBA00022989"/>
    </source>
</evidence>
<dbReference type="RefSeq" id="WP_013706283.1">
    <property type="nucleotide sequence ID" value="NC_015388.1"/>
</dbReference>
<sequence length="392" mass="43418">MSSISRPQASSALDRLPSFFIYALSLLMSGVYFFLPLYLKNNLHFSGLQIGVLYAAASLNALLVTFPLGVAGDRYPLLQILRGALILSALCLWGLGYLTDYFPYLAAFWGFGLGLQAFRIALDTLLFKSAGADAIRSLARYNSWRMAGMMTGTLLGGLLFHRLGFDVSLQLLALAPLLLLAPTYRLPRLKMHYSPLRQYGRDFLTRPVLFFSTWLFLFCLHWGAETTSYGLFLRERLGLDLQGMGLYMAVEFAVLAITAYVYGRFWYGRLSPLLFLSLALLTSGLGHIFMTIPQVGISLGWRVVHGFGDALILMESYTTIARLFQVDRIGGNSSLINLVSVSGSFVGALIFGPLGAGYGYQWPLIVSGIFTLALIPLAFWGLRNKSSLHRFS</sequence>
<gene>
    <name evidence="8" type="ordered locus">Desac_1314</name>
</gene>
<dbReference type="AlphaFoldDB" id="F2NCN7"/>
<organism evidence="8 9">
    <name type="scientific">Desulfobacca acetoxidans (strain ATCC 700848 / DSM 11109 / ASRB2)</name>
    <dbReference type="NCBI Taxonomy" id="880072"/>
    <lineage>
        <taxon>Bacteria</taxon>
        <taxon>Pseudomonadati</taxon>
        <taxon>Thermodesulfobacteriota</taxon>
        <taxon>Desulfobaccia</taxon>
        <taxon>Desulfobaccales</taxon>
        <taxon>Desulfobaccaceae</taxon>
        <taxon>Desulfobacca</taxon>
    </lineage>
</organism>
<evidence type="ECO:0000256" key="7">
    <source>
        <dbReference type="SAM" id="Phobius"/>
    </source>
</evidence>
<keyword evidence="3" id="KW-1003">Cell membrane</keyword>
<feature type="transmembrane region" description="Helical" evidence="7">
    <location>
        <begin position="77"/>
        <end position="95"/>
    </location>
</feature>
<name>F2NCN7_DESAR</name>
<feature type="transmembrane region" description="Helical" evidence="7">
    <location>
        <begin position="167"/>
        <end position="186"/>
    </location>
</feature>
<feature type="transmembrane region" description="Helical" evidence="7">
    <location>
        <begin position="207"/>
        <end position="224"/>
    </location>
</feature>
<dbReference type="InterPro" id="IPR011701">
    <property type="entry name" value="MFS"/>
</dbReference>
<dbReference type="eggNOG" id="COG2814">
    <property type="taxonomic scope" value="Bacteria"/>
</dbReference>
<feature type="transmembrane region" description="Helical" evidence="7">
    <location>
        <begin position="20"/>
        <end position="39"/>
    </location>
</feature>
<evidence type="ECO:0000313" key="8">
    <source>
        <dbReference type="EMBL" id="AEB09171.1"/>
    </source>
</evidence>
<evidence type="ECO:0000256" key="4">
    <source>
        <dbReference type="ARBA" id="ARBA00022692"/>
    </source>
</evidence>
<dbReference type="EMBL" id="CP002629">
    <property type="protein sequence ID" value="AEB09171.1"/>
    <property type="molecule type" value="Genomic_DNA"/>
</dbReference>
<accession>F2NCN7</accession>
<keyword evidence="2" id="KW-0813">Transport</keyword>
<evidence type="ECO:0000256" key="1">
    <source>
        <dbReference type="ARBA" id="ARBA00004651"/>
    </source>
</evidence>
<proteinExistence type="predicted"/>
<keyword evidence="4 7" id="KW-0812">Transmembrane</keyword>
<dbReference type="Proteomes" id="UP000000483">
    <property type="component" value="Chromosome"/>
</dbReference>
<dbReference type="GO" id="GO:0022857">
    <property type="term" value="F:transmembrane transporter activity"/>
    <property type="evidence" value="ECO:0007669"/>
    <property type="project" value="InterPro"/>
</dbReference>
<dbReference type="SUPFAM" id="SSF103473">
    <property type="entry name" value="MFS general substrate transporter"/>
    <property type="match status" value="1"/>
</dbReference>
<dbReference type="HOGENOM" id="CLU_726960_0_0_7"/>
<comment type="subcellular location">
    <subcellularLocation>
        <location evidence="1">Cell membrane</location>
        <topology evidence="1">Multi-pass membrane protein</topology>
    </subcellularLocation>
</comment>
<protein>
    <submittedName>
        <fullName evidence="8">Major facilitator superfamily MFS_1</fullName>
    </submittedName>
</protein>
<feature type="transmembrane region" description="Helical" evidence="7">
    <location>
        <begin position="143"/>
        <end position="161"/>
    </location>
</feature>
<dbReference type="STRING" id="880072.Desac_1314"/>
<feature type="transmembrane region" description="Helical" evidence="7">
    <location>
        <begin position="101"/>
        <end position="122"/>
    </location>
</feature>
<feature type="transmembrane region" description="Helical" evidence="7">
    <location>
        <begin position="274"/>
        <end position="297"/>
    </location>
</feature>
<feature type="transmembrane region" description="Helical" evidence="7">
    <location>
        <begin position="303"/>
        <end position="323"/>
    </location>
</feature>
<evidence type="ECO:0000256" key="2">
    <source>
        <dbReference type="ARBA" id="ARBA00022448"/>
    </source>
</evidence>
<dbReference type="Pfam" id="PF07690">
    <property type="entry name" value="MFS_1"/>
    <property type="match status" value="1"/>
</dbReference>
<feature type="transmembrane region" description="Helical" evidence="7">
    <location>
        <begin position="335"/>
        <end position="356"/>
    </location>
</feature>
<feature type="transmembrane region" description="Helical" evidence="7">
    <location>
        <begin position="51"/>
        <end position="70"/>
    </location>
</feature>
<dbReference type="PANTHER" id="PTHR23517:SF3">
    <property type="entry name" value="INTEGRAL MEMBRANE TRANSPORT PROTEIN"/>
    <property type="match status" value="1"/>
</dbReference>
<evidence type="ECO:0000313" key="9">
    <source>
        <dbReference type="Proteomes" id="UP000000483"/>
    </source>
</evidence>
<reference evidence="9" key="2">
    <citation type="submission" date="2011-03" db="EMBL/GenBank/DDBJ databases">
        <title>The complete genome of Desulfobacca acetoxidans DSM 11109.</title>
        <authorList>
            <consortium name="US DOE Joint Genome Institute (JGI-PGF)"/>
            <person name="Lucas S."/>
            <person name="Copeland A."/>
            <person name="Lapidus A."/>
            <person name="Bruce D."/>
            <person name="Goodwin L."/>
            <person name="Pitluck S."/>
            <person name="Peters L."/>
            <person name="Kyrpides N."/>
            <person name="Mavromatis K."/>
            <person name="Ivanova N."/>
            <person name="Ovchinnikova G."/>
            <person name="Teshima H."/>
            <person name="Detter J.C."/>
            <person name="Han C."/>
            <person name="Land M."/>
            <person name="Hauser L."/>
            <person name="Markowitz V."/>
            <person name="Cheng J.-F."/>
            <person name="Hugenholtz P."/>
            <person name="Woyke T."/>
            <person name="Wu D."/>
            <person name="Spring S."/>
            <person name="Schueler E."/>
            <person name="Brambilla E."/>
            <person name="Klenk H.-P."/>
            <person name="Eisen J.A."/>
        </authorList>
    </citation>
    <scope>NUCLEOTIDE SEQUENCE [LARGE SCALE GENOMIC DNA]</scope>
    <source>
        <strain evidence="9">ATCC 700848 / DSM 11109 / ASRB2</strain>
    </source>
</reference>
<dbReference type="InterPro" id="IPR050171">
    <property type="entry name" value="MFS_Transporters"/>
</dbReference>